<comment type="caution">
    <text evidence="2">The sequence shown here is derived from an EMBL/GenBank/DDBJ whole genome shotgun (WGS) entry which is preliminary data.</text>
</comment>
<feature type="non-terminal residue" evidence="2">
    <location>
        <position position="120"/>
    </location>
</feature>
<name>A0A5J4TFB3_9EUKA</name>
<dbReference type="EMBL" id="SNRW01033148">
    <property type="protein sequence ID" value="KAA6356340.1"/>
    <property type="molecule type" value="Genomic_DNA"/>
</dbReference>
<keyword evidence="1" id="KW-0812">Transmembrane</keyword>
<gene>
    <name evidence="2" type="ORF">EZS28_048133</name>
</gene>
<organism evidence="2 3">
    <name type="scientific">Streblomastix strix</name>
    <dbReference type="NCBI Taxonomy" id="222440"/>
    <lineage>
        <taxon>Eukaryota</taxon>
        <taxon>Metamonada</taxon>
        <taxon>Preaxostyla</taxon>
        <taxon>Oxymonadida</taxon>
        <taxon>Streblomastigidae</taxon>
        <taxon>Streblomastix</taxon>
    </lineage>
</organism>
<evidence type="ECO:0000313" key="2">
    <source>
        <dbReference type="EMBL" id="KAA6356340.1"/>
    </source>
</evidence>
<evidence type="ECO:0000256" key="1">
    <source>
        <dbReference type="SAM" id="Phobius"/>
    </source>
</evidence>
<sequence length="120" mass="13600">MMQEKDDLDPDGDDDDVVLSAKDLGQFEVFIARVLSPLYNQSKNLINQQSIIVWGMITLQLIILSVQSVLGLSPDPSRITYYPEITQTRRLFFRALGYIDGSQQWFLACNYISFSAFGAL</sequence>
<reference evidence="2 3" key="1">
    <citation type="submission" date="2019-03" db="EMBL/GenBank/DDBJ databases">
        <title>Single cell metagenomics reveals metabolic interactions within the superorganism composed of flagellate Streblomastix strix and complex community of Bacteroidetes bacteria on its surface.</title>
        <authorList>
            <person name="Treitli S.C."/>
            <person name="Kolisko M."/>
            <person name="Husnik F."/>
            <person name="Keeling P."/>
            <person name="Hampl V."/>
        </authorList>
    </citation>
    <scope>NUCLEOTIDE SEQUENCE [LARGE SCALE GENOMIC DNA]</scope>
    <source>
        <strain evidence="2">ST1C</strain>
    </source>
</reference>
<dbReference type="AlphaFoldDB" id="A0A5J4TFB3"/>
<evidence type="ECO:0000313" key="3">
    <source>
        <dbReference type="Proteomes" id="UP000324800"/>
    </source>
</evidence>
<protein>
    <submittedName>
        <fullName evidence="2">Uncharacterized protein</fullName>
    </submittedName>
</protein>
<accession>A0A5J4TFB3</accession>
<proteinExistence type="predicted"/>
<keyword evidence="1" id="KW-0472">Membrane</keyword>
<feature type="transmembrane region" description="Helical" evidence="1">
    <location>
        <begin position="51"/>
        <end position="72"/>
    </location>
</feature>
<dbReference type="Proteomes" id="UP000324800">
    <property type="component" value="Unassembled WGS sequence"/>
</dbReference>
<keyword evidence="1" id="KW-1133">Transmembrane helix</keyword>